<feature type="region of interest" description="Disordered" evidence="1">
    <location>
        <begin position="143"/>
        <end position="173"/>
    </location>
</feature>
<dbReference type="RefSeq" id="WP_145361095.1">
    <property type="nucleotide sequence ID" value="NZ_CP036265.1"/>
</dbReference>
<dbReference type="Proteomes" id="UP000318741">
    <property type="component" value="Chromosome"/>
</dbReference>
<feature type="transmembrane region" description="Helical" evidence="2">
    <location>
        <begin position="190"/>
        <end position="209"/>
    </location>
</feature>
<evidence type="ECO:0000313" key="3">
    <source>
        <dbReference type="EMBL" id="QDT18123.1"/>
    </source>
</evidence>
<evidence type="ECO:0000256" key="2">
    <source>
        <dbReference type="SAM" id="Phobius"/>
    </source>
</evidence>
<feature type="compositionally biased region" description="Low complexity" evidence="1">
    <location>
        <begin position="760"/>
        <end position="783"/>
    </location>
</feature>
<dbReference type="OrthoDB" id="272719at2"/>
<proteinExistence type="predicted"/>
<sequence>MRLTLRTLLAYLDDQLSPSEMQEIGAKLKDAPAARELAERAKETIRRRRLGVPGDPGAGGDAGAPTPDVAALDPNEVAAYLDNALPPERVAAVEQVCLNDDAHLAEVAAGHQILTQVLSEPVAVPPTLASRLAGLAPAAAADPDVAAHPSRPAHQSSPNMAAVPAGPRSEGFEAGLPEHLRKHTRRSWGWVPYAAAALLAAIWLGSLALDEDMLRGWAGGADPANPDATGLPSAAVADAENAAEVDDPAGDAAGEAGDAVDASAARLAAAEAAAAAVVAADTAADEAEAVRLADTMPVDPPPPEAGAGPVAVASSDATMPTADAANANPAAPAAGDAVSGDAVAGDAVAGDAATADAAPGPAVRPSAPLTVADGRGLYALDLERGGFYLVPAGQPVPKGVPLVVPEPLQATVAVEGLPLTIELLGGTRALFDPAQADGALVGLAVVDGRVRLIRGDAATDGNEPAVVLGAGAAKWRLTPQPGATAAIVVEPRRPEGAGADLAGAPQRAALAALGGAVEAVDLAPGSQREPVALPPGSAVAMITEAGQLAAPGAAPALAAGMFVDGLPGWTTGNPPSEAETLLADQFAAALIDGQPLEISLPPLVEDQRELLARQAVAALALAGRAGDLARTLKRTPHPSVVLVAANGLRTLLGRNPEMDAEVRSALDREFPPEARLALGRLLDRLTDAEARDPQVSAVVIDALESSELAVRTLAITELERLTGVTRSYRPLDSASQRESAVKRWRRELDRTDGAILDPNEAAAEPVDAGAEAAETPAAQPGGATRPGNPTGVDFDRLIPGDL</sequence>
<organism evidence="3 4">
    <name type="scientific">Alienimonas californiensis</name>
    <dbReference type="NCBI Taxonomy" id="2527989"/>
    <lineage>
        <taxon>Bacteria</taxon>
        <taxon>Pseudomonadati</taxon>
        <taxon>Planctomycetota</taxon>
        <taxon>Planctomycetia</taxon>
        <taxon>Planctomycetales</taxon>
        <taxon>Planctomycetaceae</taxon>
        <taxon>Alienimonas</taxon>
    </lineage>
</organism>
<keyword evidence="4" id="KW-1185">Reference proteome</keyword>
<dbReference type="AlphaFoldDB" id="A0A517PFH4"/>
<evidence type="ECO:0000313" key="4">
    <source>
        <dbReference type="Proteomes" id="UP000318741"/>
    </source>
</evidence>
<keyword evidence="2" id="KW-0472">Membrane</keyword>
<feature type="region of interest" description="Disordered" evidence="1">
    <location>
        <begin position="752"/>
        <end position="802"/>
    </location>
</feature>
<feature type="compositionally biased region" description="Basic and acidic residues" evidence="1">
    <location>
        <begin position="793"/>
        <end position="802"/>
    </location>
</feature>
<accession>A0A517PFH4</accession>
<name>A0A517PFH4_9PLAN</name>
<evidence type="ECO:0000256" key="1">
    <source>
        <dbReference type="SAM" id="MobiDB-lite"/>
    </source>
</evidence>
<dbReference type="KEGG" id="acaf:CA12_42630"/>
<protein>
    <submittedName>
        <fullName evidence="3">Uncharacterized protein</fullName>
    </submittedName>
</protein>
<keyword evidence="2" id="KW-1133">Transmembrane helix</keyword>
<reference evidence="3 4" key="1">
    <citation type="submission" date="2019-02" db="EMBL/GenBank/DDBJ databases">
        <title>Deep-cultivation of Planctomycetes and their phenomic and genomic characterization uncovers novel biology.</title>
        <authorList>
            <person name="Wiegand S."/>
            <person name="Jogler M."/>
            <person name="Boedeker C."/>
            <person name="Pinto D."/>
            <person name="Vollmers J."/>
            <person name="Rivas-Marin E."/>
            <person name="Kohn T."/>
            <person name="Peeters S.H."/>
            <person name="Heuer A."/>
            <person name="Rast P."/>
            <person name="Oberbeckmann S."/>
            <person name="Bunk B."/>
            <person name="Jeske O."/>
            <person name="Meyerdierks A."/>
            <person name="Storesund J.E."/>
            <person name="Kallscheuer N."/>
            <person name="Luecker S."/>
            <person name="Lage O.M."/>
            <person name="Pohl T."/>
            <person name="Merkel B.J."/>
            <person name="Hornburger P."/>
            <person name="Mueller R.-W."/>
            <person name="Bruemmer F."/>
            <person name="Labrenz M."/>
            <person name="Spormann A.M."/>
            <person name="Op den Camp H."/>
            <person name="Overmann J."/>
            <person name="Amann R."/>
            <person name="Jetten M.S.M."/>
            <person name="Mascher T."/>
            <person name="Medema M.H."/>
            <person name="Devos D.P."/>
            <person name="Kaster A.-K."/>
            <person name="Ovreas L."/>
            <person name="Rohde M."/>
            <person name="Galperin M.Y."/>
            <person name="Jogler C."/>
        </authorList>
    </citation>
    <scope>NUCLEOTIDE SEQUENCE [LARGE SCALE GENOMIC DNA]</scope>
    <source>
        <strain evidence="3 4">CA12</strain>
    </source>
</reference>
<dbReference type="EMBL" id="CP036265">
    <property type="protein sequence ID" value="QDT18123.1"/>
    <property type="molecule type" value="Genomic_DNA"/>
</dbReference>
<gene>
    <name evidence="3" type="ORF">CA12_42630</name>
</gene>
<keyword evidence="2" id="KW-0812">Transmembrane</keyword>